<dbReference type="InterPro" id="IPR046439">
    <property type="entry name" value="ZF_RZ_dom"/>
</dbReference>
<feature type="compositionally biased region" description="Low complexity" evidence="7">
    <location>
        <begin position="335"/>
        <end position="344"/>
    </location>
</feature>
<evidence type="ECO:0000256" key="2">
    <source>
        <dbReference type="ARBA" id="ARBA00022490"/>
    </source>
</evidence>
<feature type="domain" description="RZ-type" evidence="8">
    <location>
        <begin position="417"/>
        <end position="492"/>
    </location>
</feature>
<feature type="region of interest" description="Disordered" evidence="7">
    <location>
        <begin position="334"/>
        <end position="369"/>
    </location>
</feature>
<dbReference type="Pfam" id="PF20173">
    <property type="entry name" value="ZnF_RZ-type"/>
    <property type="match status" value="1"/>
</dbReference>
<dbReference type="PANTHER" id="PTHR22605:SF16">
    <property type="entry name" value="E3 UBIQUITIN-PROTEIN LIGASE RNF213"/>
    <property type="match status" value="1"/>
</dbReference>
<sequence length="498" mass="54719">MPCAAPCDWVPCSRRCSKILNCKHQCPSICGEACPDPKFCRACCSEDIKDTVVDFLEGLQYRDINLDEDPCLFPDCGHFVTMTNMDGIMDMASHYTMSGSEPDRPVAISKALARYGRIVRRAMLDEATKKFINWSNAEYLKLAKLLVDEQQTLDQTHPIQQARTSNTKPRQQMTTSARLKQLWLVRDWDGTSRYVPLLKLWHQISEYLGMVRKEEQPFQRVADFVQHAARQRGAGGGQGEFSFDESSTIQVKGQLQAAALLLKCEIAMFADCMNQAQKRKGGGMPALDFSQHLKDCEELIAAAGRSRHPRLEVEGHVCFARFCLFVRHAGEATRASASSSSSSSPRPLAGADPKFAAEPSAESSTSQSEVERIHKLALNHLRSAREIVETHASTEALKAEIDTVERMVNGGVFYTTVSEAEMKAVYAAMAAGFRGTGHWYYCANGHPFTIGDCGMPMQLAQCPECGAPVGGTSHTPAEGVRRADEIERLAGGAGGLGI</sequence>
<evidence type="ECO:0000256" key="6">
    <source>
        <dbReference type="ARBA" id="ARBA00022859"/>
    </source>
</evidence>
<name>A0ABQ0GNJ6_9PEZI</name>
<dbReference type="PROSITE" id="PS51981">
    <property type="entry name" value="ZF_RZ"/>
    <property type="match status" value="1"/>
</dbReference>
<keyword evidence="5" id="KW-0862">Zinc</keyword>
<organism evidence="9 10">
    <name type="scientific">Madurella fahalii</name>
    <dbReference type="NCBI Taxonomy" id="1157608"/>
    <lineage>
        <taxon>Eukaryota</taxon>
        <taxon>Fungi</taxon>
        <taxon>Dikarya</taxon>
        <taxon>Ascomycota</taxon>
        <taxon>Pezizomycotina</taxon>
        <taxon>Sordariomycetes</taxon>
        <taxon>Sordariomycetidae</taxon>
        <taxon>Sordariales</taxon>
        <taxon>Sordariales incertae sedis</taxon>
        <taxon>Madurella</taxon>
    </lineage>
</organism>
<evidence type="ECO:0000256" key="5">
    <source>
        <dbReference type="ARBA" id="ARBA00022833"/>
    </source>
</evidence>
<proteinExistence type="predicted"/>
<protein>
    <recommendedName>
        <fullName evidence="8">RZ-type domain-containing protein</fullName>
    </recommendedName>
</protein>
<keyword evidence="10" id="KW-1185">Reference proteome</keyword>
<comment type="caution">
    <text evidence="9">The sequence shown here is derived from an EMBL/GenBank/DDBJ whole genome shotgun (WGS) entry which is preliminary data.</text>
</comment>
<dbReference type="Proteomes" id="UP001628179">
    <property type="component" value="Unassembled WGS sequence"/>
</dbReference>
<dbReference type="GeneID" id="98180211"/>
<dbReference type="RefSeq" id="XP_070920989.1">
    <property type="nucleotide sequence ID" value="XM_071064888.1"/>
</dbReference>
<comment type="subcellular location">
    <subcellularLocation>
        <location evidence="1">Cytoplasm</location>
    </subcellularLocation>
</comment>
<keyword evidence="3" id="KW-0479">Metal-binding</keyword>
<evidence type="ECO:0000256" key="1">
    <source>
        <dbReference type="ARBA" id="ARBA00004496"/>
    </source>
</evidence>
<keyword evidence="2" id="KW-0963">Cytoplasm</keyword>
<dbReference type="InterPro" id="IPR031248">
    <property type="entry name" value="RNF213"/>
</dbReference>
<keyword evidence="4" id="KW-0863">Zinc-finger</keyword>
<accession>A0ABQ0GNJ6</accession>
<keyword evidence="6" id="KW-0391">Immunity</keyword>
<evidence type="ECO:0000256" key="7">
    <source>
        <dbReference type="SAM" id="MobiDB-lite"/>
    </source>
</evidence>
<evidence type="ECO:0000313" key="10">
    <source>
        <dbReference type="Proteomes" id="UP001628179"/>
    </source>
</evidence>
<dbReference type="PANTHER" id="PTHR22605">
    <property type="entry name" value="RZ-TYPE DOMAIN-CONTAINING PROTEIN"/>
    <property type="match status" value="1"/>
</dbReference>
<evidence type="ECO:0000259" key="8">
    <source>
        <dbReference type="PROSITE" id="PS51981"/>
    </source>
</evidence>
<reference evidence="9 10" key="1">
    <citation type="submission" date="2024-09" db="EMBL/GenBank/DDBJ databases">
        <title>Itraconazole resistance in Madurella fahalii resulting from another homologue of gene encoding cytochrome P450 14-alpha sterol demethylase (CYP51).</title>
        <authorList>
            <person name="Yoshioka I."/>
            <person name="Fahal A.H."/>
            <person name="Kaneko S."/>
            <person name="Yaguchi T."/>
        </authorList>
    </citation>
    <scope>NUCLEOTIDE SEQUENCE [LARGE SCALE GENOMIC DNA]</scope>
    <source>
        <strain evidence="9 10">IFM 68171</strain>
    </source>
</reference>
<dbReference type="EMBL" id="BAAFSV010000005">
    <property type="protein sequence ID" value="GAB1319259.1"/>
    <property type="molecule type" value="Genomic_DNA"/>
</dbReference>
<gene>
    <name evidence="9" type="ORF">MFIFM68171_09469</name>
</gene>
<evidence type="ECO:0000256" key="3">
    <source>
        <dbReference type="ARBA" id="ARBA00022723"/>
    </source>
</evidence>
<evidence type="ECO:0000313" key="9">
    <source>
        <dbReference type="EMBL" id="GAB1319259.1"/>
    </source>
</evidence>
<evidence type="ECO:0000256" key="4">
    <source>
        <dbReference type="ARBA" id="ARBA00022771"/>
    </source>
</evidence>